<reference evidence="1 2" key="1">
    <citation type="submission" date="2021-01" db="EMBL/GenBank/DDBJ databases">
        <title>Whole genome shotgun sequence of Asanoa siamensis NBRC 107932.</title>
        <authorList>
            <person name="Komaki H."/>
            <person name="Tamura T."/>
        </authorList>
    </citation>
    <scope>NUCLEOTIDE SEQUENCE [LARGE SCALE GENOMIC DNA]</scope>
    <source>
        <strain evidence="1 2">NBRC 107932</strain>
    </source>
</reference>
<name>A0ABQ4D492_9ACTN</name>
<organism evidence="1 2">
    <name type="scientific">Asanoa siamensis</name>
    <dbReference type="NCBI Taxonomy" id="926357"/>
    <lineage>
        <taxon>Bacteria</taxon>
        <taxon>Bacillati</taxon>
        <taxon>Actinomycetota</taxon>
        <taxon>Actinomycetes</taxon>
        <taxon>Micromonosporales</taxon>
        <taxon>Micromonosporaceae</taxon>
        <taxon>Asanoa</taxon>
    </lineage>
</organism>
<evidence type="ECO:0000313" key="1">
    <source>
        <dbReference type="EMBL" id="GIF78364.1"/>
    </source>
</evidence>
<proteinExistence type="predicted"/>
<keyword evidence="2" id="KW-1185">Reference proteome</keyword>
<protein>
    <submittedName>
        <fullName evidence="1">Uncharacterized protein</fullName>
    </submittedName>
</protein>
<dbReference type="Proteomes" id="UP000604117">
    <property type="component" value="Unassembled WGS sequence"/>
</dbReference>
<dbReference type="EMBL" id="BONE01000136">
    <property type="protein sequence ID" value="GIF78364.1"/>
    <property type="molecule type" value="Genomic_DNA"/>
</dbReference>
<dbReference type="RefSeq" id="WP_203719192.1">
    <property type="nucleotide sequence ID" value="NZ_BONE01000136.1"/>
</dbReference>
<sequence>MAIYPTKAWVNYEAILKSIGEKRAVADSDSRFLSAIGLVDGDGSLTESGTKYFTAKFVQRDEDSARAALQAILIDYPAVGVICQFLSGVPNADKGNAESILRNQGMGDGLTDRSLGSLLTLMSTTGVIRYSKGTIEVLIHPAQMETVPASVFVSRATPFGNRAWLRRILRECDGFIYWLDKHFLPIALENLWEVADGRQIAEIRIISLKLQQNSGRKALRDYHDLVAELAHKSISIEWRAIDSKLIRDTHDRWIIGSSTARNVPDVGTIYSGNHSELNRSDQAVELRALFEGYWASATPIDQ</sequence>
<accession>A0ABQ4D492</accession>
<evidence type="ECO:0000313" key="2">
    <source>
        <dbReference type="Proteomes" id="UP000604117"/>
    </source>
</evidence>
<comment type="caution">
    <text evidence="1">The sequence shown here is derived from an EMBL/GenBank/DDBJ whole genome shotgun (WGS) entry which is preliminary data.</text>
</comment>
<gene>
    <name evidence="1" type="ORF">Asi02nite_78820</name>
</gene>